<name>W1NEB2_AMBTC</name>
<evidence type="ECO:0000313" key="3">
    <source>
        <dbReference type="Proteomes" id="UP000017836"/>
    </source>
</evidence>
<organism evidence="2 3">
    <name type="scientific">Amborella trichopoda</name>
    <dbReference type="NCBI Taxonomy" id="13333"/>
    <lineage>
        <taxon>Eukaryota</taxon>
        <taxon>Viridiplantae</taxon>
        <taxon>Streptophyta</taxon>
        <taxon>Embryophyta</taxon>
        <taxon>Tracheophyta</taxon>
        <taxon>Spermatophyta</taxon>
        <taxon>Magnoliopsida</taxon>
        <taxon>Amborellales</taxon>
        <taxon>Amborellaceae</taxon>
        <taxon>Amborella</taxon>
    </lineage>
</organism>
<feature type="compositionally biased region" description="Low complexity" evidence="1">
    <location>
        <begin position="52"/>
        <end position="63"/>
    </location>
</feature>
<reference evidence="3" key="1">
    <citation type="journal article" date="2013" name="Science">
        <title>The Amborella genome and the evolution of flowering plants.</title>
        <authorList>
            <consortium name="Amborella Genome Project"/>
        </authorList>
    </citation>
    <scope>NUCLEOTIDE SEQUENCE [LARGE SCALE GENOMIC DNA]</scope>
</reference>
<dbReference type="HOGENOM" id="CLU_1066857_0_0_1"/>
<evidence type="ECO:0000313" key="2">
    <source>
        <dbReference type="EMBL" id="ERM93699.1"/>
    </source>
</evidence>
<dbReference type="Proteomes" id="UP000017836">
    <property type="component" value="Unassembled WGS sequence"/>
</dbReference>
<evidence type="ECO:0000256" key="1">
    <source>
        <dbReference type="SAM" id="MobiDB-lite"/>
    </source>
</evidence>
<keyword evidence="3" id="KW-1185">Reference proteome</keyword>
<dbReference type="Gramene" id="ERM93699">
    <property type="protein sequence ID" value="ERM93699"/>
    <property type="gene ID" value="AMTR_s00004p00219880"/>
</dbReference>
<proteinExistence type="predicted"/>
<feature type="region of interest" description="Disordered" evidence="1">
    <location>
        <begin position="37"/>
        <end position="96"/>
    </location>
</feature>
<dbReference type="AlphaFoldDB" id="W1NEB2"/>
<protein>
    <submittedName>
        <fullName evidence="2">Uncharacterized protein</fullName>
    </submittedName>
</protein>
<gene>
    <name evidence="2" type="ORF">AMTR_s00004p00219880</name>
</gene>
<dbReference type="EMBL" id="KI397628">
    <property type="protein sequence ID" value="ERM93699.1"/>
    <property type="molecule type" value="Genomic_DNA"/>
</dbReference>
<sequence length="261" mass="28306">MSFNKLEHCPRPNTRRKIVIRACSGDQAGDLIIGDRLVPIAPHPPSREHSARGSATGSSSVSSNHRADQAPLKASRPSMRVAPNPSVAQFPLGTNQPVVDNPVDPTRIAQAILQAMGNPSVGHATNFLAQPNLGPPQPDHAKFRAIILVLQPSIQGNSSYGTDIPTTAPANSITFALQRLGVDDPGLTEPYDESYLDGFADLPMKFLPEEFPNRFSAKGDPHLHITNYLLLVPAIRDRSVALKAMFAHSLTGDTKFYLRRK</sequence>
<accession>W1NEB2</accession>